<comment type="caution">
    <text evidence="2">The sequence shown here is derived from an EMBL/GenBank/DDBJ whole genome shotgun (WGS) entry which is preliminary data.</text>
</comment>
<keyword evidence="1" id="KW-1133">Transmembrane helix</keyword>
<accession>A0ABW2L3G3</accession>
<keyword evidence="3" id="KW-1185">Reference proteome</keyword>
<feature type="transmembrane region" description="Helical" evidence="1">
    <location>
        <begin position="12"/>
        <end position="34"/>
    </location>
</feature>
<feature type="transmembrane region" description="Helical" evidence="1">
    <location>
        <begin position="245"/>
        <end position="268"/>
    </location>
</feature>
<name>A0ABW2L3G3_9BACT</name>
<sequence length="291" mass="32185">MSATARSPLSGCTILILAVLMLVFLIGFSIWTPFRQATEIEKFTKEAPEPLPVLSLEAEEIAARDFKERLELFRSDLSDEEKEARIEMSAKDLNLAVAMFPALEELRKSFLVEKIEDGELVIDICYQLNGRPRLAKEGEDGPITADPRYLIGTIHGHPMLTKRELVLQVDRLEVPNAEVAEGFMGHFSTLRIFEKSLKDPEIGPVMAKLTYAGLEGDKLVLARIPGDPIPDVVTDEVFMKSGGKIAVFLGGAALIFIVLAGTVLYLGYRKQLQKLQESEETNSGNPDANEP</sequence>
<evidence type="ECO:0000313" key="3">
    <source>
        <dbReference type="Proteomes" id="UP001596472"/>
    </source>
</evidence>
<evidence type="ECO:0000256" key="1">
    <source>
        <dbReference type="SAM" id="Phobius"/>
    </source>
</evidence>
<reference evidence="3" key="1">
    <citation type="journal article" date="2019" name="Int. J. Syst. Evol. Microbiol.">
        <title>The Global Catalogue of Microorganisms (GCM) 10K type strain sequencing project: providing services to taxonomists for standard genome sequencing and annotation.</title>
        <authorList>
            <consortium name="The Broad Institute Genomics Platform"/>
            <consortium name="The Broad Institute Genome Sequencing Center for Infectious Disease"/>
            <person name="Wu L."/>
            <person name="Ma J."/>
        </authorList>
    </citation>
    <scope>NUCLEOTIDE SEQUENCE [LARGE SCALE GENOMIC DNA]</scope>
    <source>
        <strain evidence="3">CGMCC 4.1467</strain>
    </source>
</reference>
<evidence type="ECO:0000313" key="2">
    <source>
        <dbReference type="EMBL" id="MFC7336218.1"/>
    </source>
</evidence>
<gene>
    <name evidence="2" type="ORF">ACFQY0_03440</name>
</gene>
<dbReference type="Proteomes" id="UP001596472">
    <property type="component" value="Unassembled WGS sequence"/>
</dbReference>
<protein>
    <submittedName>
        <fullName evidence="2">Uncharacterized protein</fullName>
    </submittedName>
</protein>
<proteinExistence type="predicted"/>
<organism evidence="2 3">
    <name type="scientific">Haloferula chungangensis</name>
    <dbReference type="NCBI Taxonomy" id="1048331"/>
    <lineage>
        <taxon>Bacteria</taxon>
        <taxon>Pseudomonadati</taxon>
        <taxon>Verrucomicrobiota</taxon>
        <taxon>Verrucomicrobiia</taxon>
        <taxon>Verrucomicrobiales</taxon>
        <taxon>Verrucomicrobiaceae</taxon>
        <taxon>Haloferula</taxon>
    </lineage>
</organism>
<keyword evidence="1" id="KW-0472">Membrane</keyword>
<dbReference type="RefSeq" id="WP_379709112.1">
    <property type="nucleotide sequence ID" value="NZ_JBHTBS010000001.1"/>
</dbReference>
<dbReference type="EMBL" id="JBHTBS010000001">
    <property type="protein sequence ID" value="MFC7336218.1"/>
    <property type="molecule type" value="Genomic_DNA"/>
</dbReference>
<keyword evidence="1" id="KW-0812">Transmembrane</keyword>